<feature type="domain" description="O-methyltransferase dimerisation" evidence="5">
    <location>
        <begin position="9"/>
        <end position="80"/>
    </location>
</feature>
<organism evidence="6">
    <name type="scientific">Solibacter usitatus (strain Ellin6076)</name>
    <dbReference type="NCBI Taxonomy" id="234267"/>
    <lineage>
        <taxon>Bacteria</taxon>
        <taxon>Pseudomonadati</taxon>
        <taxon>Acidobacteriota</taxon>
        <taxon>Terriglobia</taxon>
        <taxon>Bryobacterales</taxon>
        <taxon>Solibacteraceae</taxon>
        <taxon>Candidatus Solibacter</taxon>
    </lineage>
</organism>
<feature type="domain" description="O-methyltransferase C-terminal" evidence="4">
    <location>
        <begin position="100"/>
        <end position="300"/>
    </location>
</feature>
<dbReference type="PANTHER" id="PTHR43712:SF2">
    <property type="entry name" value="O-METHYLTRANSFERASE CICE"/>
    <property type="match status" value="1"/>
</dbReference>
<dbReference type="EC" id="2.1.1.-" evidence="6"/>
<evidence type="ECO:0000256" key="1">
    <source>
        <dbReference type="ARBA" id="ARBA00022603"/>
    </source>
</evidence>
<dbReference type="Pfam" id="PF00891">
    <property type="entry name" value="Methyltransf_2"/>
    <property type="match status" value="1"/>
</dbReference>
<dbReference type="KEGG" id="sus:Acid_5654"/>
<dbReference type="PANTHER" id="PTHR43712">
    <property type="entry name" value="PUTATIVE (AFU_ORTHOLOGUE AFUA_4G14580)-RELATED"/>
    <property type="match status" value="1"/>
</dbReference>
<dbReference type="eggNOG" id="COG2226">
    <property type="taxonomic scope" value="Bacteria"/>
</dbReference>
<accession>Q01UR9</accession>
<gene>
    <name evidence="6" type="ordered locus">Acid_5654</name>
</gene>
<name>Q01UR9_SOLUE</name>
<keyword evidence="1 6" id="KW-0489">Methyltransferase</keyword>
<dbReference type="InterPro" id="IPR001077">
    <property type="entry name" value="COMT_C"/>
</dbReference>
<keyword evidence="2 6" id="KW-0808">Transferase</keyword>
<evidence type="ECO:0000256" key="2">
    <source>
        <dbReference type="ARBA" id="ARBA00022679"/>
    </source>
</evidence>
<proteinExistence type="predicted"/>
<evidence type="ECO:0000256" key="3">
    <source>
        <dbReference type="ARBA" id="ARBA00022691"/>
    </source>
</evidence>
<dbReference type="InterPro" id="IPR016461">
    <property type="entry name" value="COMT-like"/>
</dbReference>
<keyword evidence="3" id="KW-0949">S-adenosyl-L-methionine</keyword>
<dbReference type="PIRSF" id="PIRSF005739">
    <property type="entry name" value="O-mtase"/>
    <property type="match status" value="1"/>
</dbReference>
<dbReference type="InterPro" id="IPR036388">
    <property type="entry name" value="WH-like_DNA-bd_sf"/>
</dbReference>
<dbReference type="HOGENOM" id="CLU_005533_12_0_0"/>
<dbReference type="GO" id="GO:0008171">
    <property type="term" value="F:O-methyltransferase activity"/>
    <property type="evidence" value="ECO:0007669"/>
    <property type="project" value="InterPro"/>
</dbReference>
<evidence type="ECO:0000313" key="6">
    <source>
        <dbReference type="EMBL" id="ABJ86601.1"/>
    </source>
</evidence>
<dbReference type="GO" id="GO:0032259">
    <property type="term" value="P:methylation"/>
    <property type="evidence" value="ECO:0007669"/>
    <property type="project" value="UniProtKB-KW"/>
</dbReference>
<dbReference type="SUPFAM" id="SSF53335">
    <property type="entry name" value="S-adenosyl-L-methionine-dependent methyltransferases"/>
    <property type="match status" value="1"/>
</dbReference>
<dbReference type="Gene3D" id="3.40.50.150">
    <property type="entry name" value="Vaccinia Virus protein VP39"/>
    <property type="match status" value="1"/>
</dbReference>
<dbReference type="Gene3D" id="1.10.10.10">
    <property type="entry name" value="Winged helix-like DNA-binding domain superfamily/Winged helix DNA-binding domain"/>
    <property type="match status" value="1"/>
</dbReference>
<dbReference type="Gene3D" id="1.10.287.1350">
    <property type="match status" value="1"/>
</dbReference>
<dbReference type="Pfam" id="PF08100">
    <property type="entry name" value="Dimerisation"/>
    <property type="match status" value="1"/>
</dbReference>
<evidence type="ECO:0000259" key="5">
    <source>
        <dbReference type="Pfam" id="PF08100"/>
    </source>
</evidence>
<dbReference type="InterPro" id="IPR012967">
    <property type="entry name" value="COMT_dimerisation"/>
</dbReference>
<dbReference type="InterPro" id="IPR036390">
    <property type="entry name" value="WH_DNA-bd_sf"/>
</dbReference>
<dbReference type="InterPro" id="IPR029063">
    <property type="entry name" value="SAM-dependent_MTases_sf"/>
</dbReference>
<dbReference type="CDD" id="cd02440">
    <property type="entry name" value="AdoMet_MTases"/>
    <property type="match status" value="1"/>
</dbReference>
<dbReference type="SUPFAM" id="SSF46785">
    <property type="entry name" value="Winged helix' DNA-binding domain"/>
    <property type="match status" value="1"/>
</dbReference>
<sequence>MEWWQLSDLCTPWCVHVAATLRVPEHIAAGHGEIGQLAAAAAADRDSLERVLRHLVSKGLFAEPSPGVFALNEAARPLLEEGARIGLDLDGFGGRMAHAWGTLLSAVRTGRPAYHEAFGRPYWEDLEANPPIAASFDALMGVAGHGVPDPNVLPDPADWEKVRMVVDVGGGAGDLLAAVLRAHPGTRGTLVDLPRTVARAAATFEAAGVADRVTLAGQSFFEPLPSGGDVYLLSKVLCDWPDREATAILRRCAEAAGATGRVVALGEGGPGSPELLMLVLVGGKDRSLEQLRAIARDAGLEVSAVGRQAKGRPMVELRAASANRT</sequence>
<dbReference type="PROSITE" id="PS51683">
    <property type="entry name" value="SAM_OMT_II"/>
    <property type="match status" value="1"/>
</dbReference>
<protein>
    <submittedName>
        <fullName evidence="6">Hydroxyneurosporene-O-methyltransferase</fullName>
        <ecNumber evidence="6">2.1.1.-</ecNumber>
    </submittedName>
</protein>
<dbReference type="EMBL" id="CP000473">
    <property type="protein sequence ID" value="ABJ86601.1"/>
    <property type="molecule type" value="Genomic_DNA"/>
</dbReference>
<dbReference type="AlphaFoldDB" id="Q01UR9"/>
<dbReference type="STRING" id="234267.Acid_5654"/>
<dbReference type="InParanoid" id="Q01UR9"/>
<dbReference type="OrthoDB" id="3804952at2"/>
<dbReference type="GO" id="GO:0046983">
    <property type="term" value="F:protein dimerization activity"/>
    <property type="evidence" value="ECO:0007669"/>
    <property type="project" value="InterPro"/>
</dbReference>
<evidence type="ECO:0000259" key="4">
    <source>
        <dbReference type="Pfam" id="PF00891"/>
    </source>
</evidence>
<reference evidence="6" key="1">
    <citation type="submission" date="2006-10" db="EMBL/GenBank/DDBJ databases">
        <title>Complete sequence of Solibacter usitatus Ellin6076.</title>
        <authorList>
            <consortium name="US DOE Joint Genome Institute"/>
            <person name="Copeland A."/>
            <person name="Lucas S."/>
            <person name="Lapidus A."/>
            <person name="Barry K."/>
            <person name="Detter J.C."/>
            <person name="Glavina del Rio T."/>
            <person name="Hammon N."/>
            <person name="Israni S."/>
            <person name="Dalin E."/>
            <person name="Tice H."/>
            <person name="Pitluck S."/>
            <person name="Thompson L.S."/>
            <person name="Brettin T."/>
            <person name="Bruce D."/>
            <person name="Han C."/>
            <person name="Tapia R."/>
            <person name="Gilna P."/>
            <person name="Schmutz J."/>
            <person name="Larimer F."/>
            <person name="Land M."/>
            <person name="Hauser L."/>
            <person name="Kyrpides N."/>
            <person name="Mikhailova N."/>
            <person name="Janssen P.H."/>
            <person name="Kuske C.R."/>
            <person name="Richardson P."/>
        </authorList>
    </citation>
    <scope>NUCLEOTIDE SEQUENCE</scope>
    <source>
        <strain evidence="6">Ellin6076</strain>
    </source>
</reference>